<dbReference type="GO" id="GO:0006096">
    <property type="term" value="P:glycolytic process"/>
    <property type="evidence" value="ECO:0007669"/>
    <property type="project" value="UniProtKB-UniPathway"/>
</dbReference>
<evidence type="ECO:0000256" key="11">
    <source>
        <dbReference type="RuleBase" id="RU000532"/>
    </source>
</evidence>
<dbReference type="AlphaFoldDB" id="A0A8C5GQY6"/>
<reference evidence="13" key="1">
    <citation type="submission" date="2025-08" db="UniProtKB">
        <authorList>
            <consortium name="Ensembl"/>
        </authorList>
    </citation>
    <scope>IDENTIFICATION</scope>
</reference>
<evidence type="ECO:0000256" key="7">
    <source>
        <dbReference type="ARBA" id="ARBA00022777"/>
    </source>
</evidence>
<dbReference type="GO" id="GO:0005829">
    <property type="term" value="C:cytosol"/>
    <property type="evidence" value="ECO:0007669"/>
    <property type="project" value="TreeGrafter"/>
</dbReference>
<evidence type="ECO:0000256" key="2">
    <source>
        <dbReference type="ARBA" id="ARBA00001946"/>
    </source>
</evidence>
<evidence type="ECO:0000256" key="8">
    <source>
        <dbReference type="ARBA" id="ARBA00022840"/>
    </source>
</evidence>
<feature type="binding site" evidence="10">
    <location>
        <position position="185"/>
    </location>
    <ligand>
        <name>ATP</name>
        <dbReference type="ChEBI" id="CHEBI:30616"/>
    </ligand>
</feature>
<organism evidence="13 14">
    <name type="scientific">Gouania willdenowi</name>
    <name type="common">Blunt-snouted clingfish</name>
    <name type="synonym">Lepadogaster willdenowi</name>
    <dbReference type="NCBI Taxonomy" id="441366"/>
    <lineage>
        <taxon>Eukaryota</taxon>
        <taxon>Metazoa</taxon>
        <taxon>Chordata</taxon>
        <taxon>Craniata</taxon>
        <taxon>Vertebrata</taxon>
        <taxon>Euteleostomi</taxon>
        <taxon>Actinopterygii</taxon>
        <taxon>Neopterygii</taxon>
        <taxon>Teleostei</taxon>
        <taxon>Neoteleostei</taxon>
        <taxon>Acanthomorphata</taxon>
        <taxon>Ovalentaria</taxon>
        <taxon>Blenniimorphae</taxon>
        <taxon>Blenniiformes</taxon>
        <taxon>Gobiesocoidei</taxon>
        <taxon>Gobiesocidae</taxon>
        <taxon>Gobiesocinae</taxon>
        <taxon>Gouania</taxon>
    </lineage>
</organism>
<keyword evidence="8 10" id="KW-0067">ATP-binding</keyword>
<accession>A0A8C5GQY6</accession>
<dbReference type="InterPro" id="IPR015824">
    <property type="entry name" value="Phosphoglycerate_kinase_N"/>
</dbReference>
<dbReference type="PANTHER" id="PTHR11406">
    <property type="entry name" value="PHOSPHOGLYCERATE KINASE"/>
    <property type="match status" value="1"/>
</dbReference>
<comment type="subunit">
    <text evidence="12">Monomer.</text>
</comment>
<evidence type="ECO:0000256" key="4">
    <source>
        <dbReference type="ARBA" id="ARBA00013061"/>
    </source>
</evidence>
<evidence type="ECO:0000256" key="6">
    <source>
        <dbReference type="ARBA" id="ARBA00022741"/>
    </source>
</evidence>
<dbReference type="UniPathway" id="UPA00109">
    <property type="reaction ID" value="UER00185"/>
</dbReference>
<dbReference type="GO" id="GO:0006094">
    <property type="term" value="P:gluconeogenesis"/>
    <property type="evidence" value="ECO:0007669"/>
    <property type="project" value="TreeGrafter"/>
</dbReference>
<dbReference type="InterPro" id="IPR001576">
    <property type="entry name" value="Phosphoglycerate_kinase"/>
</dbReference>
<dbReference type="Proteomes" id="UP000694680">
    <property type="component" value="Unassembled WGS sequence"/>
</dbReference>
<name>A0A8C5GQY6_GOUWI</name>
<evidence type="ECO:0000256" key="3">
    <source>
        <dbReference type="ARBA" id="ARBA00008982"/>
    </source>
</evidence>
<feature type="binding site" evidence="10">
    <location>
        <position position="276"/>
    </location>
    <ligand>
        <name>ATP</name>
        <dbReference type="ChEBI" id="CHEBI:30616"/>
    </ligand>
</feature>
<evidence type="ECO:0000256" key="10">
    <source>
        <dbReference type="PIRSR" id="PIRSR000724-2"/>
    </source>
</evidence>
<reference evidence="13" key="2">
    <citation type="submission" date="2025-09" db="UniProtKB">
        <authorList>
            <consortium name="Ensembl"/>
        </authorList>
    </citation>
    <scope>IDENTIFICATION</scope>
</reference>
<dbReference type="GO" id="GO:0005524">
    <property type="term" value="F:ATP binding"/>
    <property type="evidence" value="ECO:0007669"/>
    <property type="project" value="UniProtKB-KW"/>
</dbReference>
<sequence length="359" mass="40026">MKYNKKTLKDINVRQKKVVLRLDLNVPLKDGVITDTTRIEASLKTLNYLIKNKAKIIILSHLSRIKSVDEIQSNKKSLKVVAEKLQEFLPKTKIIFEPLNVNPKLKKFIENDAKFPYASLGDIFVNDAFGTCHRAHASNVGIGQNIKESCIGFLIQNELKYLNKLINSSKKPFVAVLGGAKVEDKVKIIEKIAKVSDYVIIGGAMAYPFLEIQGYNIGQKLFNFDKDVVQKLFKKYQKKLILPVDFIVTDNISEPKIVKSYNFNAKIPENLFGVFEIDQFANGTKKICKAIAKQTKINNSFTLIGGGDSAAAAKKFKCESDFSFISTGGGASIAFIEGSELPVVIISNLQILVINFQII</sequence>
<comment type="catalytic activity">
    <reaction evidence="1 11">
        <text>(2R)-3-phosphoglycerate + ATP = (2R)-3-phospho-glyceroyl phosphate + ADP</text>
        <dbReference type="Rhea" id="RHEA:14801"/>
        <dbReference type="ChEBI" id="CHEBI:30616"/>
        <dbReference type="ChEBI" id="CHEBI:57604"/>
        <dbReference type="ChEBI" id="CHEBI:58272"/>
        <dbReference type="ChEBI" id="CHEBI:456216"/>
        <dbReference type="EC" id="2.7.2.3"/>
    </reaction>
</comment>
<evidence type="ECO:0000256" key="5">
    <source>
        <dbReference type="ARBA" id="ARBA00022679"/>
    </source>
</evidence>
<evidence type="ECO:0000313" key="13">
    <source>
        <dbReference type="Ensembl" id="ENSGWIP00000034013.1"/>
    </source>
</evidence>
<feature type="binding site" evidence="10">
    <location>
        <begin position="306"/>
        <end position="309"/>
    </location>
    <ligand>
        <name>ATP</name>
        <dbReference type="ChEBI" id="CHEBI:30616"/>
    </ligand>
</feature>
<dbReference type="PIRSF" id="PIRSF000724">
    <property type="entry name" value="Pgk"/>
    <property type="match status" value="1"/>
</dbReference>
<dbReference type="PRINTS" id="PR00477">
    <property type="entry name" value="PHGLYCKINASE"/>
</dbReference>
<dbReference type="PANTHER" id="PTHR11406:SF23">
    <property type="entry name" value="PHOSPHOGLYCERATE KINASE 1, CHLOROPLASTIC-RELATED"/>
    <property type="match status" value="1"/>
</dbReference>
<evidence type="ECO:0000256" key="1">
    <source>
        <dbReference type="ARBA" id="ARBA00000642"/>
    </source>
</evidence>
<dbReference type="GO" id="GO:0043531">
    <property type="term" value="F:ADP binding"/>
    <property type="evidence" value="ECO:0007669"/>
    <property type="project" value="TreeGrafter"/>
</dbReference>
<dbReference type="Ensembl" id="ENSGWIT00000037075.1">
    <property type="protein sequence ID" value="ENSGWIP00000034013.1"/>
    <property type="gene ID" value="ENSGWIG00000017562.1"/>
</dbReference>
<dbReference type="GO" id="GO:0004618">
    <property type="term" value="F:phosphoglycerate kinase activity"/>
    <property type="evidence" value="ECO:0007669"/>
    <property type="project" value="UniProtKB-EC"/>
</dbReference>
<keyword evidence="14" id="KW-1185">Reference proteome</keyword>
<keyword evidence="9" id="KW-0460">Magnesium</keyword>
<dbReference type="InterPro" id="IPR036043">
    <property type="entry name" value="Phosphoglycerate_kinase_sf"/>
</dbReference>
<comment type="similarity">
    <text evidence="3 11">Belongs to the phosphoglycerate kinase family.</text>
</comment>
<dbReference type="PROSITE" id="PS00111">
    <property type="entry name" value="PGLYCERATE_KINASE"/>
    <property type="match status" value="1"/>
</dbReference>
<evidence type="ECO:0000256" key="12">
    <source>
        <dbReference type="RuleBase" id="RU000696"/>
    </source>
</evidence>
<proteinExistence type="inferred from homology"/>
<evidence type="ECO:0000256" key="9">
    <source>
        <dbReference type="ARBA" id="ARBA00022842"/>
    </source>
</evidence>
<dbReference type="EC" id="2.7.2.3" evidence="4 11"/>
<dbReference type="Pfam" id="PF00162">
    <property type="entry name" value="PGK"/>
    <property type="match status" value="3"/>
</dbReference>
<comment type="pathway">
    <text evidence="11">Carbohydrate degradation; glycolysis; pyruvate from D-glyceraldehyde 3-phosphate: step 2/5.</text>
</comment>
<dbReference type="InterPro" id="IPR015911">
    <property type="entry name" value="Phosphoglycerate_kinase_CS"/>
</dbReference>
<keyword evidence="5 11" id="KW-0808">Transferase</keyword>
<comment type="cofactor">
    <cofactor evidence="2">
        <name>Mg(2+)</name>
        <dbReference type="ChEBI" id="CHEBI:18420"/>
    </cofactor>
</comment>
<evidence type="ECO:0000313" key="14">
    <source>
        <dbReference type="Proteomes" id="UP000694680"/>
    </source>
</evidence>
<keyword evidence="6" id="KW-0547">Nucleotide-binding</keyword>
<keyword evidence="7 11" id="KW-0418">Kinase</keyword>
<dbReference type="SUPFAM" id="SSF53748">
    <property type="entry name" value="Phosphoglycerate kinase"/>
    <property type="match status" value="1"/>
</dbReference>
<protein>
    <recommendedName>
        <fullName evidence="4 11">Phosphoglycerate kinase</fullName>
        <ecNumber evidence="4 11">2.7.2.3</ecNumber>
    </recommendedName>
</protein>
<dbReference type="Gene3D" id="3.40.50.1260">
    <property type="entry name" value="Phosphoglycerate kinase, N-terminal domain"/>
    <property type="match status" value="4"/>
</dbReference>